<comment type="caution">
    <text evidence="2">The sequence shown here is derived from an EMBL/GenBank/DDBJ whole genome shotgun (WGS) entry which is preliminary data.</text>
</comment>
<dbReference type="EMBL" id="JAAIJR010000013">
    <property type="protein sequence ID" value="NEX19693.1"/>
    <property type="molecule type" value="Genomic_DNA"/>
</dbReference>
<proteinExistence type="predicted"/>
<accession>A0A6P1DRA0</accession>
<evidence type="ECO:0000313" key="2">
    <source>
        <dbReference type="EMBL" id="NEX19693.1"/>
    </source>
</evidence>
<name>A0A6P1DRA0_9GAMM</name>
<evidence type="ECO:0000313" key="3">
    <source>
        <dbReference type="Proteomes" id="UP000471640"/>
    </source>
</evidence>
<evidence type="ECO:0000256" key="1">
    <source>
        <dbReference type="SAM" id="MobiDB-lite"/>
    </source>
</evidence>
<organism evidence="2 3">
    <name type="scientific">Thiorhodococcus mannitoliphagus</name>
    <dbReference type="NCBI Taxonomy" id="329406"/>
    <lineage>
        <taxon>Bacteria</taxon>
        <taxon>Pseudomonadati</taxon>
        <taxon>Pseudomonadota</taxon>
        <taxon>Gammaproteobacteria</taxon>
        <taxon>Chromatiales</taxon>
        <taxon>Chromatiaceae</taxon>
        <taxon>Thiorhodococcus</taxon>
    </lineage>
</organism>
<feature type="region of interest" description="Disordered" evidence="1">
    <location>
        <begin position="181"/>
        <end position="212"/>
    </location>
</feature>
<reference evidence="2 3" key="2">
    <citation type="submission" date="2020-02" db="EMBL/GenBank/DDBJ databases">
        <title>Genome sequences of Thiorhodococcus mannitoliphagus and Thiorhodococcus minor, purple sulfur photosynthetic bacteria in the gammaproteobacterial family, Chromatiaceae.</title>
        <authorList>
            <person name="Aviles F.A."/>
            <person name="Meyer T.E."/>
            <person name="Kyndt J.A."/>
        </authorList>
    </citation>
    <scope>NUCLEOTIDE SEQUENCE [LARGE SCALE GENOMIC DNA]</scope>
    <source>
        <strain evidence="2 3">DSM 18266</strain>
    </source>
</reference>
<gene>
    <name evidence="2" type="ORF">G3480_05085</name>
</gene>
<dbReference type="AlphaFoldDB" id="A0A6P1DRA0"/>
<keyword evidence="3" id="KW-1185">Reference proteome</keyword>
<sequence length="212" mass="23863">MALSFSAIAAPSNKLKHRLTVLMVYGILVFVFQSASRRAANAEITRPMFEHNLRLLFTQLDRLPHADTLFRLLCRIDVGEIEQAHLALVTQLIRNKKFSRSLINNGYPIGIDGSQKIAFSTLWDEHLLQRRIGPKVAPDSDEEQRYQYSVSVLEASLCFRNGMVIPLMSEFLAYSGESGHRFRTESGHPIRRKATSDSGESGHPCSECTTRG</sequence>
<reference evidence="3" key="1">
    <citation type="journal article" date="2020" name="Microbiol. Resour. Announc.">
        <title>Draft Genome Sequences of Thiorhodococcus mannitoliphagus and Thiorhodococcus minor, Purple Sulfur Photosynthetic Bacteria in the Gammaproteobacterial Family Chromatiaceae.</title>
        <authorList>
            <person name="Aviles F.A."/>
            <person name="Meyer T.E."/>
            <person name="Kyndt J.A."/>
        </authorList>
    </citation>
    <scope>NUCLEOTIDE SEQUENCE [LARGE SCALE GENOMIC DNA]</scope>
    <source>
        <strain evidence="3">DSM 18266</strain>
    </source>
</reference>
<dbReference type="RefSeq" id="WP_164652590.1">
    <property type="nucleotide sequence ID" value="NZ_JAAIJR010000013.1"/>
</dbReference>
<protein>
    <submittedName>
        <fullName evidence="2">Transposase family protein</fullName>
    </submittedName>
</protein>
<dbReference type="Proteomes" id="UP000471640">
    <property type="component" value="Unassembled WGS sequence"/>
</dbReference>